<dbReference type="Proteomes" id="UP000297245">
    <property type="component" value="Unassembled WGS sequence"/>
</dbReference>
<evidence type="ECO:0000313" key="2">
    <source>
        <dbReference type="Proteomes" id="UP000297245"/>
    </source>
</evidence>
<keyword evidence="2" id="KW-1185">Reference proteome</keyword>
<sequence>MSCPETFNEDSIRFTRRLADDLKNLFPNRSVPSFSSSANSDLPSGAFVATNPVAIVDLADFLEADDSKDVKVTHLLLSDSNPEDVMDNWGIINVNELVDDRETVSDIEIMDKEEDARCFNRKLSRRYRRLAKDHSTVVGRILKRVSSTLEVLSYLAYMPEEWKVVRSRKDANDPIDIYRDESTVISELFTLEFPVLRQVSLREKVLWRTEKAHCEDPFSYTYQFDFPSLPSLTHLYIAQTSSSGNRNGKIPSLALLQENLPSLSHVRFTATGLPEELQKKYEPYRGWIQETYKEIKNWWNPPPSKSSPIPPGLTVLYEPSCPWRHIGGFCATSDVEYDMFLMRLGRIASDFTSDFHLIWPSERDYLKYGKEHGLFPPDRALEDFWESLIVPGDDGEIGRGEWKLPEEKPWETHPQERWWRFDQVQLLVALRKN</sequence>
<reference evidence="1 2" key="1">
    <citation type="journal article" date="2019" name="Nat. Ecol. Evol.">
        <title>Megaphylogeny resolves global patterns of mushroom evolution.</title>
        <authorList>
            <person name="Varga T."/>
            <person name="Krizsan K."/>
            <person name="Foldi C."/>
            <person name="Dima B."/>
            <person name="Sanchez-Garcia M."/>
            <person name="Sanchez-Ramirez S."/>
            <person name="Szollosi G.J."/>
            <person name="Szarkandi J.G."/>
            <person name="Papp V."/>
            <person name="Albert L."/>
            <person name="Andreopoulos W."/>
            <person name="Angelini C."/>
            <person name="Antonin V."/>
            <person name="Barry K.W."/>
            <person name="Bougher N.L."/>
            <person name="Buchanan P."/>
            <person name="Buyck B."/>
            <person name="Bense V."/>
            <person name="Catcheside P."/>
            <person name="Chovatia M."/>
            <person name="Cooper J."/>
            <person name="Damon W."/>
            <person name="Desjardin D."/>
            <person name="Finy P."/>
            <person name="Geml J."/>
            <person name="Haridas S."/>
            <person name="Hughes K."/>
            <person name="Justo A."/>
            <person name="Karasinski D."/>
            <person name="Kautmanova I."/>
            <person name="Kiss B."/>
            <person name="Kocsube S."/>
            <person name="Kotiranta H."/>
            <person name="LaButti K.M."/>
            <person name="Lechner B.E."/>
            <person name="Liimatainen K."/>
            <person name="Lipzen A."/>
            <person name="Lukacs Z."/>
            <person name="Mihaltcheva S."/>
            <person name="Morgado L.N."/>
            <person name="Niskanen T."/>
            <person name="Noordeloos M.E."/>
            <person name="Ohm R.A."/>
            <person name="Ortiz-Santana B."/>
            <person name="Ovrebo C."/>
            <person name="Racz N."/>
            <person name="Riley R."/>
            <person name="Savchenko A."/>
            <person name="Shiryaev A."/>
            <person name="Soop K."/>
            <person name="Spirin V."/>
            <person name="Szebenyi C."/>
            <person name="Tomsovsky M."/>
            <person name="Tulloss R.E."/>
            <person name="Uehling J."/>
            <person name="Grigoriev I.V."/>
            <person name="Vagvolgyi C."/>
            <person name="Papp T."/>
            <person name="Martin F.M."/>
            <person name="Miettinen O."/>
            <person name="Hibbett D.S."/>
            <person name="Nagy L.G."/>
        </authorList>
    </citation>
    <scope>NUCLEOTIDE SEQUENCE [LARGE SCALE GENOMIC DNA]</scope>
    <source>
        <strain evidence="1 2">CBS 962.96</strain>
    </source>
</reference>
<dbReference type="AlphaFoldDB" id="A0A4S8M3Y7"/>
<evidence type="ECO:0000313" key="1">
    <source>
        <dbReference type="EMBL" id="THU96892.1"/>
    </source>
</evidence>
<gene>
    <name evidence="1" type="ORF">K435DRAFT_858150</name>
</gene>
<protein>
    <submittedName>
        <fullName evidence="1">Uncharacterized protein</fullName>
    </submittedName>
</protein>
<organism evidence="1 2">
    <name type="scientific">Dendrothele bispora (strain CBS 962.96)</name>
    <dbReference type="NCBI Taxonomy" id="1314807"/>
    <lineage>
        <taxon>Eukaryota</taxon>
        <taxon>Fungi</taxon>
        <taxon>Dikarya</taxon>
        <taxon>Basidiomycota</taxon>
        <taxon>Agaricomycotina</taxon>
        <taxon>Agaricomycetes</taxon>
        <taxon>Agaricomycetidae</taxon>
        <taxon>Agaricales</taxon>
        <taxon>Agaricales incertae sedis</taxon>
        <taxon>Dendrothele</taxon>
    </lineage>
</organism>
<name>A0A4S8M3Y7_DENBC</name>
<dbReference type="OrthoDB" id="2831310at2759"/>
<dbReference type="EMBL" id="ML179167">
    <property type="protein sequence ID" value="THU96892.1"/>
    <property type="molecule type" value="Genomic_DNA"/>
</dbReference>
<accession>A0A4S8M3Y7</accession>
<proteinExistence type="predicted"/>